<organism evidence="1">
    <name type="scientific">uncultured Cytophagales bacterium</name>
    <dbReference type="NCBI Taxonomy" id="158755"/>
    <lineage>
        <taxon>Bacteria</taxon>
        <taxon>Pseudomonadati</taxon>
        <taxon>Bacteroidota</taxon>
        <taxon>Sphingobacteriia</taxon>
        <taxon>Sphingobacteriales</taxon>
        <taxon>environmental samples</taxon>
    </lineage>
</organism>
<evidence type="ECO:0000313" key="1">
    <source>
        <dbReference type="EMBL" id="CAA9299887.1"/>
    </source>
</evidence>
<reference evidence="1" key="1">
    <citation type="submission" date="2020-02" db="EMBL/GenBank/DDBJ databases">
        <authorList>
            <person name="Meier V. D."/>
        </authorList>
    </citation>
    <scope>NUCLEOTIDE SEQUENCE</scope>
    <source>
        <strain evidence="1">AVDCRST_MAG56</strain>
    </source>
</reference>
<dbReference type="AlphaFoldDB" id="A0A6J4KA83"/>
<sequence>MNHAQLLLTLEEHNLAIEARLRQLQAHNEYLRQVHAHLKQRSLHQRERSTRILTTLSGK</sequence>
<proteinExistence type="predicted"/>
<dbReference type="EMBL" id="CADCTQ010000442">
    <property type="protein sequence ID" value="CAA9299887.1"/>
    <property type="molecule type" value="Genomic_DNA"/>
</dbReference>
<accession>A0A6J4KA83</accession>
<protein>
    <submittedName>
        <fullName evidence="1">Uncharacterized protein</fullName>
    </submittedName>
</protein>
<gene>
    <name evidence="1" type="ORF">AVDCRST_MAG56-5322</name>
</gene>
<name>A0A6J4KA83_9SPHI</name>